<dbReference type="EMBL" id="CP040825">
    <property type="protein sequence ID" value="QCZ36634.1"/>
    <property type="molecule type" value="Genomic_DNA"/>
</dbReference>
<accession>A0A5B7XVW2</accession>
<evidence type="ECO:0000313" key="1">
    <source>
        <dbReference type="EMBL" id="QCZ36634.1"/>
    </source>
</evidence>
<dbReference type="KEGG" id="mnh:FG904_01195"/>
<reference evidence="1 2" key="1">
    <citation type="submission" date="2019-06" db="EMBL/GenBank/DDBJ databases">
        <title>Mycoplasma sp. 2F1A isolated from ostrich.</title>
        <authorList>
            <person name="Spergser J."/>
        </authorList>
    </citation>
    <scope>NUCLEOTIDE SEQUENCE [LARGE SCALE GENOMIC DNA]</scope>
    <source>
        <strain evidence="1 2">2F1A</strain>
    </source>
</reference>
<gene>
    <name evidence="1" type="ORF">FG904_01195</name>
</gene>
<proteinExistence type="predicted"/>
<dbReference type="RefSeq" id="WP_139592117.1">
    <property type="nucleotide sequence ID" value="NZ_CP040825.1"/>
</dbReference>
<protein>
    <submittedName>
        <fullName evidence="1">Uncharacterized protein</fullName>
    </submittedName>
</protein>
<dbReference type="Proteomes" id="UP000305457">
    <property type="component" value="Chromosome"/>
</dbReference>
<name>A0A5B7XVW2_9MOLU</name>
<sequence length="62" mass="6915">MVVLLNNVKKHAKGFPQIIISDGKKTATATGFSEAAKNILNYKNPRKLNVLVKKMQKDFINS</sequence>
<dbReference type="AlphaFoldDB" id="A0A5B7XVW2"/>
<organism evidence="1 2">
    <name type="scientific">Mycoplasma nasistruthionis</name>
    <dbReference type="NCBI Taxonomy" id="353852"/>
    <lineage>
        <taxon>Bacteria</taxon>
        <taxon>Bacillati</taxon>
        <taxon>Mycoplasmatota</taxon>
        <taxon>Mollicutes</taxon>
        <taxon>Mycoplasmataceae</taxon>
        <taxon>Mycoplasma</taxon>
    </lineage>
</organism>
<evidence type="ECO:0000313" key="2">
    <source>
        <dbReference type="Proteomes" id="UP000305457"/>
    </source>
</evidence>